<keyword evidence="1" id="KW-1133">Transmembrane helix</keyword>
<dbReference type="RefSeq" id="WP_396640627.1">
    <property type="nucleotide sequence ID" value="NZ_JBIQWL010000003.1"/>
</dbReference>
<gene>
    <name evidence="2" type="ORF">ACH3VR_09930</name>
</gene>
<protein>
    <submittedName>
        <fullName evidence="2">Uncharacterized protein</fullName>
    </submittedName>
</protein>
<evidence type="ECO:0000313" key="3">
    <source>
        <dbReference type="Proteomes" id="UP001610861"/>
    </source>
</evidence>
<accession>A0ABW7Q749</accession>
<keyword evidence="1" id="KW-0472">Membrane</keyword>
<keyword evidence="3" id="KW-1185">Reference proteome</keyword>
<keyword evidence="1" id="KW-0812">Transmembrane</keyword>
<comment type="caution">
    <text evidence="2">The sequence shown here is derived from an EMBL/GenBank/DDBJ whole genome shotgun (WGS) entry which is preliminary data.</text>
</comment>
<evidence type="ECO:0000313" key="2">
    <source>
        <dbReference type="EMBL" id="MFH8250670.1"/>
    </source>
</evidence>
<sequence>MSHSQTALQETASGYLPGSAIIARIRRLAVIAVIAGVTYSTLTQASRGGCAGGAEGAYADAATGDAPQCYQLTMHANPLVVVAIALIVVFAIGRVLRAESISGALRTLDRAGYLVMAIAGVSLIVAQVWFALIPVHVLESESFTLYYPAPFAMVDLQLAPTAIP</sequence>
<feature type="transmembrane region" description="Helical" evidence="1">
    <location>
        <begin position="113"/>
        <end position="137"/>
    </location>
</feature>
<organism evidence="2 3">
    <name type="scientific">Microbacterium alkaliflavum</name>
    <dbReference type="NCBI Taxonomy" id="3248839"/>
    <lineage>
        <taxon>Bacteria</taxon>
        <taxon>Bacillati</taxon>
        <taxon>Actinomycetota</taxon>
        <taxon>Actinomycetes</taxon>
        <taxon>Micrococcales</taxon>
        <taxon>Microbacteriaceae</taxon>
        <taxon>Microbacterium</taxon>
    </lineage>
</organism>
<dbReference type="EMBL" id="JBIQWL010000003">
    <property type="protein sequence ID" value="MFH8250670.1"/>
    <property type="molecule type" value="Genomic_DNA"/>
</dbReference>
<dbReference type="Proteomes" id="UP001610861">
    <property type="component" value="Unassembled WGS sequence"/>
</dbReference>
<feature type="transmembrane region" description="Helical" evidence="1">
    <location>
        <begin position="74"/>
        <end position="92"/>
    </location>
</feature>
<proteinExistence type="predicted"/>
<reference evidence="2 3" key="1">
    <citation type="submission" date="2024-09" db="EMBL/GenBank/DDBJ databases">
        <authorList>
            <person name="Pan X."/>
        </authorList>
    </citation>
    <scope>NUCLEOTIDE SEQUENCE [LARGE SCALE GENOMIC DNA]</scope>
    <source>
        <strain evidence="2 3">B2969</strain>
    </source>
</reference>
<name>A0ABW7Q749_9MICO</name>
<evidence type="ECO:0000256" key="1">
    <source>
        <dbReference type="SAM" id="Phobius"/>
    </source>
</evidence>